<accession>A0AAD4LSH5</accession>
<evidence type="ECO:0000256" key="2">
    <source>
        <dbReference type="ARBA" id="ARBA00008197"/>
    </source>
</evidence>
<sequence length="79" mass="9410">MSRAAKATLVASIIVSSLTVWGVHYIQHQEHETMYQGVLRDDERRKRKMKEREDDLLRSQQRREIYERVQHVEADTRGS</sequence>
<proteinExistence type="inferred from homology"/>
<organism evidence="5 6">
    <name type="scientific">Lactarius akahatsu</name>
    <dbReference type="NCBI Taxonomy" id="416441"/>
    <lineage>
        <taxon>Eukaryota</taxon>
        <taxon>Fungi</taxon>
        <taxon>Dikarya</taxon>
        <taxon>Basidiomycota</taxon>
        <taxon>Agaricomycotina</taxon>
        <taxon>Agaricomycetes</taxon>
        <taxon>Russulales</taxon>
        <taxon>Russulaceae</taxon>
        <taxon>Lactarius</taxon>
    </lineage>
</organism>
<protein>
    <submittedName>
        <fullName evidence="5">Uncharacterized protein</fullName>
    </submittedName>
</protein>
<name>A0AAD4LSH5_9AGAM</name>
<dbReference type="InterPro" id="IPR031568">
    <property type="entry name" value="Pet117"/>
</dbReference>
<dbReference type="GO" id="GO:0033617">
    <property type="term" value="P:mitochondrial respiratory chain complex IV assembly"/>
    <property type="evidence" value="ECO:0007669"/>
    <property type="project" value="TreeGrafter"/>
</dbReference>
<dbReference type="EMBL" id="JAKELL010000002">
    <property type="protein sequence ID" value="KAH9000522.1"/>
    <property type="molecule type" value="Genomic_DNA"/>
</dbReference>
<evidence type="ECO:0000313" key="6">
    <source>
        <dbReference type="Proteomes" id="UP001201163"/>
    </source>
</evidence>
<comment type="subcellular location">
    <subcellularLocation>
        <location evidence="1">Mitochondrion</location>
    </subcellularLocation>
</comment>
<dbReference type="Proteomes" id="UP001201163">
    <property type="component" value="Unassembled WGS sequence"/>
</dbReference>
<keyword evidence="6" id="KW-1185">Reference proteome</keyword>
<keyword evidence="4" id="KW-0496">Mitochondrion</keyword>
<dbReference type="PANTHER" id="PTHR28163">
    <property type="entry name" value="PROTEIN PET117 HOMOLOG, MITOCHONDRIAL"/>
    <property type="match status" value="1"/>
</dbReference>
<dbReference type="Pfam" id="PF15786">
    <property type="entry name" value="PET117"/>
    <property type="match status" value="1"/>
</dbReference>
<comment type="similarity">
    <text evidence="2">Belongs to the PET117 family.</text>
</comment>
<evidence type="ECO:0000313" key="5">
    <source>
        <dbReference type="EMBL" id="KAH9000522.1"/>
    </source>
</evidence>
<keyword evidence="3" id="KW-0809">Transit peptide</keyword>
<dbReference type="PANTHER" id="PTHR28163:SF1">
    <property type="entry name" value="PROTEIN PET117 HOMOLOG, MITOCHONDRIAL"/>
    <property type="match status" value="1"/>
</dbReference>
<evidence type="ECO:0000256" key="4">
    <source>
        <dbReference type="ARBA" id="ARBA00023128"/>
    </source>
</evidence>
<dbReference type="GO" id="GO:0005739">
    <property type="term" value="C:mitochondrion"/>
    <property type="evidence" value="ECO:0007669"/>
    <property type="project" value="UniProtKB-SubCell"/>
</dbReference>
<dbReference type="AlphaFoldDB" id="A0AAD4LSH5"/>
<evidence type="ECO:0000256" key="3">
    <source>
        <dbReference type="ARBA" id="ARBA00022946"/>
    </source>
</evidence>
<gene>
    <name evidence="5" type="ORF">EDB92DRAFT_1831794</name>
</gene>
<evidence type="ECO:0000256" key="1">
    <source>
        <dbReference type="ARBA" id="ARBA00004173"/>
    </source>
</evidence>
<reference evidence="5" key="1">
    <citation type="submission" date="2022-01" db="EMBL/GenBank/DDBJ databases">
        <title>Comparative genomics reveals a dynamic genome evolution in the ectomycorrhizal milk-cap (Lactarius) mushrooms.</title>
        <authorList>
            <consortium name="DOE Joint Genome Institute"/>
            <person name="Lebreton A."/>
            <person name="Tang N."/>
            <person name="Kuo A."/>
            <person name="LaButti K."/>
            <person name="Drula E."/>
            <person name="Barry K."/>
            <person name="Clum A."/>
            <person name="Lipzen A."/>
            <person name="Mousain D."/>
            <person name="Ng V."/>
            <person name="Wang R."/>
            <person name="Wang X."/>
            <person name="Dai Y."/>
            <person name="Henrissat B."/>
            <person name="Grigoriev I.V."/>
            <person name="Guerin-Laguette A."/>
            <person name="Yu F."/>
            <person name="Martin F.M."/>
        </authorList>
    </citation>
    <scope>NUCLEOTIDE SEQUENCE</scope>
    <source>
        <strain evidence="5">QP</strain>
    </source>
</reference>
<comment type="caution">
    <text evidence="5">The sequence shown here is derived from an EMBL/GenBank/DDBJ whole genome shotgun (WGS) entry which is preliminary data.</text>
</comment>